<protein>
    <recommendedName>
        <fullName evidence="1">DUF559 domain-containing protein</fullName>
    </recommendedName>
</protein>
<proteinExistence type="predicted"/>
<keyword evidence="3" id="KW-1185">Reference proteome</keyword>
<evidence type="ECO:0000313" key="3">
    <source>
        <dbReference type="Proteomes" id="UP001500449"/>
    </source>
</evidence>
<dbReference type="Proteomes" id="UP001500449">
    <property type="component" value="Unassembled WGS sequence"/>
</dbReference>
<dbReference type="Pfam" id="PF04480">
    <property type="entry name" value="DUF559"/>
    <property type="match status" value="1"/>
</dbReference>
<dbReference type="InterPro" id="IPR011335">
    <property type="entry name" value="Restrct_endonuc-II-like"/>
</dbReference>
<name>A0ABN2MTT2_9PSEU</name>
<dbReference type="PROSITE" id="PS50044">
    <property type="entry name" value="SIGMA54_3"/>
    <property type="match status" value="1"/>
</dbReference>
<evidence type="ECO:0000259" key="1">
    <source>
        <dbReference type="Pfam" id="PF04480"/>
    </source>
</evidence>
<comment type="caution">
    <text evidence="2">The sequence shown here is derived from an EMBL/GenBank/DDBJ whole genome shotgun (WGS) entry which is preliminary data.</text>
</comment>
<accession>A0ABN2MTT2</accession>
<organism evidence="2 3">
    <name type="scientific">Pseudonocardia ailaonensis</name>
    <dbReference type="NCBI Taxonomy" id="367279"/>
    <lineage>
        <taxon>Bacteria</taxon>
        <taxon>Bacillati</taxon>
        <taxon>Actinomycetota</taxon>
        <taxon>Actinomycetes</taxon>
        <taxon>Pseudonocardiales</taxon>
        <taxon>Pseudonocardiaceae</taxon>
        <taxon>Pseudonocardia</taxon>
    </lineage>
</organism>
<sequence>MPPGCGCGPREQTAAPVRAVEPTEALVSGPAAAWWHGMLARPEPIVDVTVPRAVHRSPRAGVVLHRRPVAPEDRERRRGIALVGRARAALETAVALPDGAVFLDRALQRHVSFAQLGEAASRMVGARGSPRVGRLLTAAADHTASLAEREMVTLLRAGHLDGWVVALPFDRWTVDVAFPDARIAVEFDSWVWHVDVGRFVNDRRKGNALVAAGWTLLRFTWHDITGSPPGCSRRSARHSGRRHDHHLGPVRAEIRTYRSDLPIFRVQTAWARAGAATARRRAFGTRARWWRTS</sequence>
<dbReference type="EMBL" id="BAAAQK010000004">
    <property type="protein sequence ID" value="GAA1837298.1"/>
    <property type="molecule type" value="Genomic_DNA"/>
</dbReference>
<dbReference type="SUPFAM" id="SSF52980">
    <property type="entry name" value="Restriction endonuclease-like"/>
    <property type="match status" value="1"/>
</dbReference>
<dbReference type="InterPro" id="IPR007569">
    <property type="entry name" value="DUF559"/>
</dbReference>
<reference evidence="2 3" key="1">
    <citation type="journal article" date="2019" name="Int. J. Syst. Evol. Microbiol.">
        <title>The Global Catalogue of Microorganisms (GCM) 10K type strain sequencing project: providing services to taxonomists for standard genome sequencing and annotation.</title>
        <authorList>
            <consortium name="The Broad Institute Genomics Platform"/>
            <consortium name="The Broad Institute Genome Sequencing Center for Infectious Disease"/>
            <person name="Wu L."/>
            <person name="Ma J."/>
        </authorList>
    </citation>
    <scope>NUCLEOTIDE SEQUENCE [LARGE SCALE GENOMIC DNA]</scope>
    <source>
        <strain evidence="2 3">JCM 16009</strain>
    </source>
</reference>
<feature type="domain" description="DUF559" evidence="1">
    <location>
        <begin position="143"/>
        <end position="225"/>
    </location>
</feature>
<gene>
    <name evidence="2" type="ORF">GCM10009836_14910</name>
</gene>
<evidence type="ECO:0000313" key="2">
    <source>
        <dbReference type="EMBL" id="GAA1837298.1"/>
    </source>
</evidence>
<dbReference type="Gene3D" id="3.40.960.10">
    <property type="entry name" value="VSR Endonuclease"/>
    <property type="match status" value="1"/>
</dbReference>